<evidence type="ECO:0000313" key="2">
    <source>
        <dbReference type="EMBL" id="CAA9239629.1"/>
    </source>
</evidence>
<sequence>MDEQPPQRVRVVLAGGERRPRPEAAAREIEEQTPVGEVLVRGLIRTQLALALRVSLLVGLLFGVQPVLFALYPGAARTEVLGLPLPWLLLGLLAYPVVFGIAWAYVRAAERNERHFTDLVNRS</sequence>
<evidence type="ECO:0000256" key="1">
    <source>
        <dbReference type="SAM" id="Phobius"/>
    </source>
</evidence>
<keyword evidence="1" id="KW-0812">Transmembrane</keyword>
<feature type="transmembrane region" description="Helical" evidence="1">
    <location>
        <begin position="84"/>
        <end position="106"/>
    </location>
</feature>
<organism evidence="2">
    <name type="scientific">uncultured Mycobacteriales bacterium</name>
    <dbReference type="NCBI Taxonomy" id="581187"/>
    <lineage>
        <taxon>Bacteria</taxon>
        <taxon>Bacillati</taxon>
        <taxon>Actinomycetota</taxon>
        <taxon>Actinomycetes</taxon>
        <taxon>Mycobacteriales</taxon>
        <taxon>environmental samples</taxon>
    </lineage>
</organism>
<keyword evidence="1" id="KW-0472">Membrane</keyword>
<dbReference type="AlphaFoldDB" id="A0A6J4I422"/>
<keyword evidence="1" id="KW-1133">Transmembrane helix</keyword>
<proteinExistence type="predicted"/>
<feature type="transmembrane region" description="Helical" evidence="1">
    <location>
        <begin position="50"/>
        <end position="72"/>
    </location>
</feature>
<protein>
    <recommendedName>
        <fullName evidence="3">DUF485 domain-containing protein</fullName>
    </recommendedName>
</protein>
<gene>
    <name evidence="2" type="ORF">AVDCRST_MAG41-1479</name>
</gene>
<evidence type="ECO:0008006" key="3">
    <source>
        <dbReference type="Google" id="ProtNLM"/>
    </source>
</evidence>
<accession>A0A6J4I422</accession>
<dbReference type="EMBL" id="CADCTP010000128">
    <property type="protein sequence ID" value="CAA9239629.1"/>
    <property type="molecule type" value="Genomic_DNA"/>
</dbReference>
<name>A0A6J4I422_9ACTN</name>
<reference evidence="2" key="1">
    <citation type="submission" date="2020-02" db="EMBL/GenBank/DDBJ databases">
        <authorList>
            <person name="Meier V. D."/>
        </authorList>
    </citation>
    <scope>NUCLEOTIDE SEQUENCE</scope>
    <source>
        <strain evidence="2">AVDCRST_MAG41</strain>
    </source>
</reference>